<dbReference type="Proteomes" id="UP001205906">
    <property type="component" value="Unassembled WGS sequence"/>
</dbReference>
<evidence type="ECO:0000313" key="3">
    <source>
        <dbReference type="EMBL" id="MCO6051074.1"/>
    </source>
</evidence>
<feature type="region of interest" description="Disordered" evidence="1">
    <location>
        <begin position="153"/>
        <end position="180"/>
    </location>
</feature>
<proteinExistence type="predicted"/>
<dbReference type="EMBL" id="JAMXQS010000007">
    <property type="protein sequence ID" value="MCO6051074.1"/>
    <property type="molecule type" value="Genomic_DNA"/>
</dbReference>
<dbReference type="RefSeq" id="WP_252820295.1">
    <property type="nucleotide sequence ID" value="NZ_JAMXQS010000007.1"/>
</dbReference>
<evidence type="ECO:0000313" key="4">
    <source>
        <dbReference type="Proteomes" id="UP001205906"/>
    </source>
</evidence>
<organism evidence="3 4">
    <name type="scientific">Mesorhizobium liriopis</name>
    <dbReference type="NCBI Taxonomy" id="2953882"/>
    <lineage>
        <taxon>Bacteria</taxon>
        <taxon>Pseudomonadati</taxon>
        <taxon>Pseudomonadota</taxon>
        <taxon>Alphaproteobacteria</taxon>
        <taxon>Hyphomicrobiales</taxon>
        <taxon>Phyllobacteriaceae</taxon>
        <taxon>Mesorhizobium</taxon>
    </lineage>
</organism>
<keyword evidence="2" id="KW-0732">Signal</keyword>
<protein>
    <submittedName>
        <fullName evidence="3">Uncharacterized protein</fullName>
    </submittedName>
</protein>
<evidence type="ECO:0000256" key="2">
    <source>
        <dbReference type="SAM" id="SignalP"/>
    </source>
</evidence>
<name>A0ABT1C8D2_9HYPH</name>
<evidence type="ECO:0000256" key="1">
    <source>
        <dbReference type="SAM" id="MobiDB-lite"/>
    </source>
</evidence>
<comment type="caution">
    <text evidence="3">The sequence shown here is derived from an EMBL/GenBank/DDBJ whole genome shotgun (WGS) entry which is preliminary data.</text>
</comment>
<feature type="signal peptide" evidence="2">
    <location>
        <begin position="1"/>
        <end position="30"/>
    </location>
</feature>
<gene>
    <name evidence="3" type="ORF">NGM99_14920</name>
</gene>
<keyword evidence="4" id="KW-1185">Reference proteome</keyword>
<accession>A0ABT1C8D2</accession>
<sequence length="180" mass="19633">MIKFALAGLWLCIAALGAAFYAAQEKPAVAETGEPAKPVVKLDTLKTEIISVPLVRNSAVQGYMLARLAFTIEAGKAAKLQVPPDLLLTDEVYTWAYGHPPFDLKAPKPVDVEAFRAGVRESVNKRVGEELLHDVLIEQIDFLSKDEIRDNAIRRRTSKPKTDDAESGGGHKVASPDAHF</sequence>
<feature type="chain" id="PRO_5045724369" evidence="2">
    <location>
        <begin position="31"/>
        <end position="180"/>
    </location>
</feature>
<reference evidence="3 4" key="1">
    <citation type="submission" date="2022-06" db="EMBL/GenBank/DDBJ databases">
        <title>Mesorhizobium sp. strain RP14 Genome sequencing and assembly.</title>
        <authorList>
            <person name="Kim I."/>
        </authorList>
    </citation>
    <scope>NUCLEOTIDE SEQUENCE [LARGE SCALE GENOMIC DNA]</scope>
    <source>
        <strain evidence="4">RP14(2022)</strain>
    </source>
</reference>